<organism evidence="1 2">
    <name type="scientific">Populus tomentosa</name>
    <name type="common">Chinese white poplar</name>
    <dbReference type="NCBI Taxonomy" id="118781"/>
    <lineage>
        <taxon>Eukaryota</taxon>
        <taxon>Viridiplantae</taxon>
        <taxon>Streptophyta</taxon>
        <taxon>Embryophyta</taxon>
        <taxon>Tracheophyta</taxon>
        <taxon>Spermatophyta</taxon>
        <taxon>Magnoliopsida</taxon>
        <taxon>eudicotyledons</taxon>
        <taxon>Gunneridae</taxon>
        <taxon>Pentapetalae</taxon>
        <taxon>rosids</taxon>
        <taxon>fabids</taxon>
        <taxon>Malpighiales</taxon>
        <taxon>Salicaceae</taxon>
        <taxon>Saliceae</taxon>
        <taxon>Populus</taxon>
    </lineage>
</organism>
<reference evidence="1" key="1">
    <citation type="journal article" date="2020" name="bioRxiv">
        <title>Hybrid origin of Populus tomentosa Carr. identified through genome sequencing and phylogenomic analysis.</title>
        <authorList>
            <person name="An X."/>
            <person name="Gao K."/>
            <person name="Chen Z."/>
            <person name="Li J."/>
            <person name="Yang X."/>
            <person name="Yang X."/>
            <person name="Zhou J."/>
            <person name="Guo T."/>
            <person name="Zhao T."/>
            <person name="Huang S."/>
            <person name="Miao D."/>
            <person name="Khan W.U."/>
            <person name="Rao P."/>
            <person name="Ye M."/>
            <person name="Lei B."/>
            <person name="Liao W."/>
            <person name="Wang J."/>
            <person name="Ji L."/>
            <person name="Li Y."/>
            <person name="Guo B."/>
            <person name="Mustafa N.S."/>
            <person name="Li S."/>
            <person name="Yun Q."/>
            <person name="Keller S.R."/>
            <person name="Mao J."/>
            <person name="Zhang R."/>
            <person name="Strauss S.H."/>
        </authorList>
    </citation>
    <scope>NUCLEOTIDE SEQUENCE</scope>
    <source>
        <strain evidence="1">GM15</strain>
        <tissue evidence="1">Leaf</tissue>
    </source>
</reference>
<keyword evidence="2" id="KW-1185">Reference proteome</keyword>
<evidence type="ECO:0000313" key="2">
    <source>
        <dbReference type="Proteomes" id="UP000886885"/>
    </source>
</evidence>
<evidence type="ECO:0000313" key="1">
    <source>
        <dbReference type="EMBL" id="KAG6767821.1"/>
    </source>
</evidence>
<proteinExistence type="predicted"/>
<name>A0A8X7ZEE3_POPTO</name>
<dbReference type="EMBL" id="JAAWWB010000013">
    <property type="protein sequence ID" value="KAG6767821.1"/>
    <property type="molecule type" value="Genomic_DNA"/>
</dbReference>
<accession>A0A8X7ZEE3</accession>
<dbReference type="OrthoDB" id="10262814at2759"/>
<comment type="caution">
    <text evidence="1">The sequence shown here is derived from an EMBL/GenBank/DDBJ whole genome shotgun (WGS) entry which is preliminary data.</text>
</comment>
<gene>
    <name evidence="1" type="ORF">POTOM_026709</name>
</gene>
<sequence>MAVEVPFDLLGLVQHQLQHFQVEDIKQDYETVGSLGMRSGVDGSGIVTFVTVGTAGRKGNLAKMGFRQLTTMMAMKMVFSSVGSEGNLAFGGGGTS</sequence>
<protein>
    <submittedName>
        <fullName evidence="1">Uncharacterized protein</fullName>
    </submittedName>
</protein>
<dbReference type="AlphaFoldDB" id="A0A8X7ZEE3"/>
<dbReference type="Proteomes" id="UP000886885">
    <property type="component" value="Chromosome 7A"/>
</dbReference>